<proteinExistence type="inferred from homology"/>
<dbReference type="EC" id="3.1.4.-" evidence="2"/>
<organism evidence="4 5">
    <name type="scientific">Staphylococcus simiae CCM 7213 = CCUG 51256</name>
    <dbReference type="NCBI Taxonomy" id="911238"/>
    <lineage>
        <taxon>Bacteria</taxon>
        <taxon>Bacillati</taxon>
        <taxon>Bacillota</taxon>
        <taxon>Bacilli</taxon>
        <taxon>Bacillales</taxon>
        <taxon>Staphylococcaceae</taxon>
        <taxon>Staphylococcus</taxon>
    </lineage>
</organism>
<comment type="caution">
    <text evidence="4">The sequence shown here is derived from an EMBL/GenBank/DDBJ whole genome shotgun (WGS) entry which is preliminary data.</text>
</comment>
<protein>
    <recommendedName>
        <fullName evidence="2">Phosphoesterase</fullName>
        <ecNumber evidence="2">3.1.4.-</ecNumber>
    </recommendedName>
</protein>
<dbReference type="InterPro" id="IPR024654">
    <property type="entry name" value="Calcineurin-like_PHP_lpxH"/>
</dbReference>
<reference evidence="4 5" key="1">
    <citation type="journal article" date="2012" name="BMC Genomics">
        <title>Comparative genomic analysis of the genus Staphylococcus including Staphylococcus aureus and its newly described sister species Staphylococcus simiae.</title>
        <authorList>
            <person name="Suzuki H."/>
            <person name="Lefebure T."/>
            <person name="Pavinski Bitar P."/>
            <person name="Stanhope M.J."/>
        </authorList>
    </citation>
    <scope>NUCLEOTIDE SEQUENCE [LARGE SCALE GENOMIC DNA]</scope>
    <source>
        <strain evidence="4 5">CCM 7213</strain>
    </source>
</reference>
<dbReference type="PANTHER" id="PTHR11124">
    <property type="entry name" value="VACUOLAR SORTING PROTEIN VPS29"/>
    <property type="match status" value="1"/>
</dbReference>
<sequence>MSKWIIISDNHNESGILYDIYEMHSDADVFIHLGDSEFEYNDSELSLYHRVKGNCDFYPEFPMEETIDVNGIKVFYTHGHMYSVNQTRQLLADKAKELNCQFAFYGHTHVAKYENIDGVHVINPGSISQSRSSEEETFAEIMIDDNNQTGTINFRNRNNKIIRHTSF</sequence>
<dbReference type="Proteomes" id="UP000005413">
    <property type="component" value="Unassembled WGS sequence"/>
</dbReference>
<dbReference type="GO" id="GO:0046872">
    <property type="term" value="F:metal ion binding"/>
    <property type="evidence" value="ECO:0007669"/>
    <property type="project" value="UniProtKB-KW"/>
</dbReference>
<dbReference type="SUPFAM" id="SSF56300">
    <property type="entry name" value="Metallo-dependent phosphatases"/>
    <property type="match status" value="1"/>
</dbReference>
<accession>G5JG19</accession>
<comment type="cofactor">
    <cofactor evidence="2">
        <name>a divalent metal cation</name>
        <dbReference type="ChEBI" id="CHEBI:60240"/>
    </cofactor>
</comment>
<dbReference type="OrthoDB" id="9800565at2"/>
<evidence type="ECO:0000313" key="5">
    <source>
        <dbReference type="Proteomes" id="UP000005413"/>
    </source>
</evidence>
<evidence type="ECO:0000256" key="1">
    <source>
        <dbReference type="ARBA" id="ARBA00008950"/>
    </source>
</evidence>
<comment type="similarity">
    <text evidence="1 2">Belongs to the metallophosphoesterase superfamily. YfcE family.</text>
</comment>
<dbReference type="PATRIC" id="fig|911238.3.peg.355"/>
<keyword evidence="2" id="KW-0479">Metal-binding</keyword>
<dbReference type="RefSeq" id="WP_002462032.1">
    <property type="nucleotide sequence ID" value="NZ_AEUN01000036.1"/>
</dbReference>
<dbReference type="EMBL" id="AEUN01000036">
    <property type="protein sequence ID" value="EHJ08874.1"/>
    <property type="molecule type" value="Genomic_DNA"/>
</dbReference>
<dbReference type="InterPro" id="IPR000979">
    <property type="entry name" value="Phosphodiesterase_MJ0936/Vps29"/>
</dbReference>
<evidence type="ECO:0000313" key="4">
    <source>
        <dbReference type="EMBL" id="EHJ08874.1"/>
    </source>
</evidence>
<feature type="domain" description="Calcineurin-like phosphoesterase" evidence="3">
    <location>
        <begin position="5"/>
        <end position="145"/>
    </location>
</feature>
<dbReference type="AlphaFoldDB" id="G5JG19"/>
<dbReference type="Gene3D" id="3.60.21.10">
    <property type="match status" value="1"/>
</dbReference>
<dbReference type="Pfam" id="PF12850">
    <property type="entry name" value="Metallophos_2"/>
    <property type="match status" value="1"/>
</dbReference>
<dbReference type="InterPro" id="IPR029052">
    <property type="entry name" value="Metallo-depent_PP-like"/>
</dbReference>
<name>G5JG19_9STAP</name>
<evidence type="ECO:0000256" key="2">
    <source>
        <dbReference type="RuleBase" id="RU362039"/>
    </source>
</evidence>
<dbReference type="GO" id="GO:0016787">
    <property type="term" value="F:hydrolase activity"/>
    <property type="evidence" value="ECO:0007669"/>
    <property type="project" value="UniProtKB-UniRule"/>
</dbReference>
<evidence type="ECO:0000259" key="3">
    <source>
        <dbReference type="Pfam" id="PF12850"/>
    </source>
</evidence>
<gene>
    <name evidence="4" type="ORF">SS7213T_01918</name>
</gene>
<keyword evidence="5" id="KW-1185">Reference proteome</keyword>
<dbReference type="NCBIfam" id="TIGR00040">
    <property type="entry name" value="yfcE"/>
    <property type="match status" value="1"/>
</dbReference>